<comment type="caution">
    <text evidence="1">The sequence shown here is derived from an EMBL/GenBank/DDBJ whole genome shotgun (WGS) entry which is preliminary data.</text>
</comment>
<gene>
    <name evidence="1" type="ORF">Tci_026685</name>
</gene>
<evidence type="ECO:0000313" key="1">
    <source>
        <dbReference type="EMBL" id="GEU54707.1"/>
    </source>
</evidence>
<organism evidence="1">
    <name type="scientific">Tanacetum cinerariifolium</name>
    <name type="common">Dalmatian daisy</name>
    <name type="synonym">Chrysanthemum cinerariifolium</name>
    <dbReference type="NCBI Taxonomy" id="118510"/>
    <lineage>
        <taxon>Eukaryota</taxon>
        <taxon>Viridiplantae</taxon>
        <taxon>Streptophyta</taxon>
        <taxon>Embryophyta</taxon>
        <taxon>Tracheophyta</taxon>
        <taxon>Spermatophyta</taxon>
        <taxon>Magnoliopsida</taxon>
        <taxon>eudicotyledons</taxon>
        <taxon>Gunneridae</taxon>
        <taxon>Pentapetalae</taxon>
        <taxon>asterids</taxon>
        <taxon>campanulids</taxon>
        <taxon>Asterales</taxon>
        <taxon>Asteraceae</taxon>
        <taxon>Asteroideae</taxon>
        <taxon>Anthemideae</taxon>
        <taxon>Anthemidinae</taxon>
        <taxon>Tanacetum</taxon>
    </lineage>
</organism>
<accession>A0A6L2L1J7</accession>
<name>A0A6L2L1J7_TANCI</name>
<sequence length="97" mass="11253">MLVLMGRQVETELKLKEKFRELCEEVSTVVKEREDVVEELEILSGNHVSKETASLLRHGQKRDLDKMTHLQIMVNQSHLGVREKLIFVSKMYLGTLC</sequence>
<dbReference type="AlphaFoldDB" id="A0A6L2L1J7"/>
<dbReference type="EMBL" id="BKCJ010003377">
    <property type="protein sequence ID" value="GEU54707.1"/>
    <property type="molecule type" value="Genomic_DNA"/>
</dbReference>
<proteinExistence type="predicted"/>
<reference evidence="1" key="1">
    <citation type="journal article" date="2019" name="Sci. Rep.">
        <title>Draft genome of Tanacetum cinerariifolium, the natural source of mosquito coil.</title>
        <authorList>
            <person name="Yamashiro T."/>
            <person name="Shiraishi A."/>
            <person name="Satake H."/>
            <person name="Nakayama K."/>
        </authorList>
    </citation>
    <scope>NUCLEOTIDE SEQUENCE</scope>
</reference>
<protein>
    <submittedName>
        <fullName evidence="1">Uncharacterized protein</fullName>
    </submittedName>
</protein>